<dbReference type="EMBL" id="JEMB01000757">
    <property type="protein sequence ID" value="KYF94146.1"/>
    <property type="molecule type" value="Genomic_DNA"/>
</dbReference>
<organism evidence="1 2">
    <name type="scientific">Sorangium cellulosum</name>
    <name type="common">Polyangium cellulosum</name>
    <dbReference type="NCBI Taxonomy" id="56"/>
    <lineage>
        <taxon>Bacteria</taxon>
        <taxon>Pseudomonadati</taxon>
        <taxon>Myxococcota</taxon>
        <taxon>Polyangia</taxon>
        <taxon>Polyangiales</taxon>
        <taxon>Polyangiaceae</taxon>
        <taxon>Sorangium</taxon>
    </lineage>
</organism>
<proteinExistence type="predicted"/>
<name>A0A150SNY8_SORCE</name>
<accession>A0A150SNY8</accession>
<comment type="caution">
    <text evidence="1">The sequence shown here is derived from an EMBL/GenBank/DDBJ whole genome shotgun (WGS) entry which is preliminary data.</text>
</comment>
<dbReference type="Proteomes" id="UP000075635">
    <property type="component" value="Unassembled WGS sequence"/>
</dbReference>
<reference evidence="1 2" key="1">
    <citation type="submission" date="2014-02" db="EMBL/GenBank/DDBJ databases">
        <title>The small core and large imbalanced accessory genome model reveals a collaborative survival strategy of Sorangium cellulosum strains in nature.</title>
        <authorList>
            <person name="Han K."/>
            <person name="Peng R."/>
            <person name="Blom J."/>
            <person name="Li Y.-Z."/>
        </authorList>
    </citation>
    <scope>NUCLEOTIDE SEQUENCE [LARGE SCALE GENOMIC DNA]</scope>
    <source>
        <strain evidence="1 2">So0011-07</strain>
    </source>
</reference>
<evidence type="ECO:0000313" key="2">
    <source>
        <dbReference type="Proteomes" id="UP000075635"/>
    </source>
</evidence>
<gene>
    <name evidence="1" type="ORF">BE17_42550</name>
</gene>
<protein>
    <submittedName>
        <fullName evidence="1">Uncharacterized protein</fullName>
    </submittedName>
</protein>
<dbReference type="AlphaFoldDB" id="A0A150SNY8"/>
<sequence>MMSSSSGGREISPGRGTVVSVDGLAVRSTNDLDDGATAWMSGVLIMSKGAHRGAQATCAELANAGLDLHRRSAAQPG</sequence>
<evidence type="ECO:0000313" key="1">
    <source>
        <dbReference type="EMBL" id="KYF94146.1"/>
    </source>
</evidence>